<dbReference type="AlphaFoldDB" id="A0A4U6VAT3"/>
<dbReference type="Proteomes" id="UP000298652">
    <property type="component" value="Chromosome 3"/>
</dbReference>
<feature type="compositionally biased region" description="Low complexity" evidence="1">
    <location>
        <begin position="24"/>
        <end position="42"/>
    </location>
</feature>
<evidence type="ECO:0000313" key="3">
    <source>
        <dbReference type="Proteomes" id="UP000298652"/>
    </source>
</evidence>
<accession>A0A4U6VAT3</accession>
<feature type="compositionally biased region" description="Low complexity" evidence="1">
    <location>
        <begin position="102"/>
        <end position="113"/>
    </location>
</feature>
<organism evidence="2 3">
    <name type="scientific">Setaria viridis</name>
    <name type="common">Green bristlegrass</name>
    <name type="synonym">Setaria italica subsp. viridis</name>
    <dbReference type="NCBI Taxonomy" id="4556"/>
    <lineage>
        <taxon>Eukaryota</taxon>
        <taxon>Viridiplantae</taxon>
        <taxon>Streptophyta</taxon>
        <taxon>Embryophyta</taxon>
        <taxon>Tracheophyta</taxon>
        <taxon>Spermatophyta</taxon>
        <taxon>Magnoliopsida</taxon>
        <taxon>Liliopsida</taxon>
        <taxon>Poales</taxon>
        <taxon>Poaceae</taxon>
        <taxon>PACMAD clade</taxon>
        <taxon>Panicoideae</taxon>
        <taxon>Panicodae</taxon>
        <taxon>Paniceae</taxon>
        <taxon>Cenchrinae</taxon>
        <taxon>Setaria</taxon>
    </lineage>
</organism>
<feature type="compositionally biased region" description="Polar residues" evidence="1">
    <location>
        <begin position="9"/>
        <end position="23"/>
    </location>
</feature>
<feature type="compositionally biased region" description="Basic residues" evidence="1">
    <location>
        <begin position="79"/>
        <end position="96"/>
    </location>
</feature>
<sequence>MAKAASKPARTQSTNTSRPITTCASSSTFRLTSATTTSSSSSLPPPSLAPQALEATTRQHRRGNDPSTWNSPVAPGARRSTRTPSHRLCRLGRWRRTVSTGSPSASSSARSPAAAPPPHSPPRPYVSTRNASAPVRWSYASSPSPGLKSVVFRTVSFRSSPPQCSSPTITTCCCPIPPSPPLLSPASLQPGLRLSVLHAGG</sequence>
<dbReference type="Gramene" id="TKW26428">
    <property type="protein sequence ID" value="TKW26428"/>
    <property type="gene ID" value="SEVIR_3G188701v2"/>
</dbReference>
<feature type="compositionally biased region" description="Pro residues" evidence="1">
    <location>
        <begin position="114"/>
        <end position="124"/>
    </location>
</feature>
<reference evidence="2" key="1">
    <citation type="submission" date="2019-03" db="EMBL/GenBank/DDBJ databases">
        <title>WGS assembly of Setaria viridis.</title>
        <authorList>
            <person name="Huang P."/>
            <person name="Jenkins J."/>
            <person name="Grimwood J."/>
            <person name="Barry K."/>
            <person name="Healey A."/>
            <person name="Mamidi S."/>
            <person name="Sreedasyam A."/>
            <person name="Shu S."/>
            <person name="Feldman M."/>
            <person name="Wu J."/>
            <person name="Yu Y."/>
            <person name="Chen C."/>
            <person name="Johnson J."/>
            <person name="Rokhsar D."/>
            <person name="Baxter I."/>
            <person name="Schmutz J."/>
            <person name="Brutnell T."/>
            <person name="Kellogg E."/>
        </authorList>
    </citation>
    <scope>NUCLEOTIDE SEQUENCE [LARGE SCALE GENOMIC DNA]</scope>
</reference>
<keyword evidence="3" id="KW-1185">Reference proteome</keyword>
<gene>
    <name evidence="2" type="ORF">SEVIR_3G188701v2</name>
</gene>
<name>A0A4U6VAT3_SETVI</name>
<dbReference type="EMBL" id="CM016554">
    <property type="protein sequence ID" value="TKW26428.1"/>
    <property type="molecule type" value="Genomic_DNA"/>
</dbReference>
<proteinExistence type="predicted"/>
<feature type="region of interest" description="Disordered" evidence="1">
    <location>
        <begin position="1"/>
        <end position="129"/>
    </location>
</feature>
<evidence type="ECO:0000313" key="2">
    <source>
        <dbReference type="EMBL" id="TKW26428.1"/>
    </source>
</evidence>
<protein>
    <submittedName>
        <fullName evidence="2">Uncharacterized protein</fullName>
    </submittedName>
</protein>
<evidence type="ECO:0000256" key="1">
    <source>
        <dbReference type="SAM" id="MobiDB-lite"/>
    </source>
</evidence>